<evidence type="ECO:0000313" key="1">
    <source>
        <dbReference type="EMBL" id="HJB08018.1"/>
    </source>
</evidence>
<dbReference type="AlphaFoldDB" id="A0A9D2RLR1"/>
<reference evidence="1" key="2">
    <citation type="submission" date="2021-04" db="EMBL/GenBank/DDBJ databases">
        <authorList>
            <person name="Gilroy R."/>
        </authorList>
    </citation>
    <scope>NUCLEOTIDE SEQUENCE</scope>
    <source>
        <strain evidence="1">CHK188-4685</strain>
    </source>
</reference>
<name>A0A9D2RLR1_9FIRM</name>
<evidence type="ECO:0000313" key="2">
    <source>
        <dbReference type="Proteomes" id="UP000886804"/>
    </source>
</evidence>
<gene>
    <name evidence="1" type="ORF">H9716_09175</name>
</gene>
<proteinExistence type="predicted"/>
<dbReference type="EMBL" id="DWYS01000110">
    <property type="protein sequence ID" value="HJB08018.1"/>
    <property type="molecule type" value="Genomic_DNA"/>
</dbReference>
<sequence length="56" mass="6395">MRRLHKLRSRYYRICRRCGCALDPGEGTLCEECEAEMQPKSSGIEKTREVGLIHAG</sequence>
<protein>
    <submittedName>
        <fullName evidence="1">Uncharacterized protein</fullName>
    </submittedName>
</protein>
<accession>A0A9D2RLR1</accession>
<dbReference type="Proteomes" id="UP000886804">
    <property type="component" value="Unassembled WGS sequence"/>
</dbReference>
<comment type="caution">
    <text evidence="1">The sequence shown here is derived from an EMBL/GenBank/DDBJ whole genome shotgun (WGS) entry which is preliminary data.</text>
</comment>
<reference evidence="1" key="1">
    <citation type="journal article" date="2021" name="PeerJ">
        <title>Extensive microbial diversity within the chicken gut microbiome revealed by metagenomics and culture.</title>
        <authorList>
            <person name="Gilroy R."/>
            <person name="Ravi A."/>
            <person name="Getino M."/>
            <person name="Pursley I."/>
            <person name="Horton D.L."/>
            <person name="Alikhan N.F."/>
            <person name="Baker D."/>
            <person name="Gharbi K."/>
            <person name="Hall N."/>
            <person name="Watson M."/>
            <person name="Adriaenssens E.M."/>
            <person name="Foster-Nyarko E."/>
            <person name="Jarju S."/>
            <person name="Secka A."/>
            <person name="Antonio M."/>
            <person name="Oren A."/>
            <person name="Chaudhuri R.R."/>
            <person name="La Ragione R."/>
            <person name="Hildebrand F."/>
            <person name="Pallen M.J."/>
        </authorList>
    </citation>
    <scope>NUCLEOTIDE SEQUENCE</scope>
    <source>
        <strain evidence="1">CHK188-4685</strain>
    </source>
</reference>
<organism evidence="1 2">
    <name type="scientific">Candidatus Enterocloster faecavium</name>
    <dbReference type="NCBI Taxonomy" id="2838560"/>
    <lineage>
        <taxon>Bacteria</taxon>
        <taxon>Bacillati</taxon>
        <taxon>Bacillota</taxon>
        <taxon>Clostridia</taxon>
        <taxon>Lachnospirales</taxon>
        <taxon>Lachnospiraceae</taxon>
        <taxon>Enterocloster</taxon>
    </lineage>
</organism>